<dbReference type="AlphaFoldDB" id="V6IV92"/>
<dbReference type="PANTHER" id="PTHR43808">
    <property type="entry name" value="ACETYLORNITHINE DEACETYLASE"/>
    <property type="match status" value="1"/>
</dbReference>
<reference evidence="1 2" key="1">
    <citation type="journal article" date="2013" name="Genome Announc.">
        <title>Genome Sequence of Sporolactobacillus laevolacticus DSM442, an Efficient Polymer-Grade D-Lactate Producer from Agricultural Waste Cottonseed as a Nitrogen Source.</title>
        <authorList>
            <person name="Wang H."/>
            <person name="Wang L."/>
            <person name="Ju J."/>
            <person name="Yu B."/>
            <person name="Ma Y."/>
        </authorList>
    </citation>
    <scope>NUCLEOTIDE SEQUENCE [LARGE SCALE GENOMIC DNA]</scope>
    <source>
        <strain evidence="1 2">DSM 442</strain>
    </source>
</reference>
<sequence length="545" mass="61825">MEKWQTKEQLTELLYELVKIPSVSGSQAEKEFPEFVIHKLSELDYFKENPAQLNKVPTEDGRFFISAFVRAQRPIEQTVILFSHFDVVDVQDYGKWKEFAFDPETLTNQFYDEKEKLPKEVLDDLNTGNWLFGRGIMDMKSGLALHLSLIEAACDGRFEGNVLLISIPDEEVNSVGMRAAVPYLLQLKKKYKLEYTAAVNSEPMFSLYPGDRNNYIYTGSIGKVMPGFMCYGKETHVGEPFSGLNGNLMSSFVTAEIELNTDLCDYDEGKAAPPPSNLIQKGLKESYSVQIPHRSVTLFNLFLLERSIEEVTDLLKEKASLAAAKIEVLYREQAERYASATGSAATKHKVRVLTFEELVSYARQNLGEERIQKIVDTLIAQRGEKDDREISIQIVDQLAILCKALAPMIVLFYTPPFYPAVQSHHRPLIQETVTKVQKLAQTNYQTELIEQHYFSGISDLSYIGMPAKRTSMKELTSNTPIWGHGYSIPFDAMEQLSVPVLNLGPIGRDAHQWTERLDADFAFGPLKELLTISVQELLTKKRRSE</sequence>
<dbReference type="PIRSF" id="PIRSF010386">
    <property type="entry name" value="RocB"/>
    <property type="match status" value="1"/>
</dbReference>
<dbReference type="InterPro" id="IPR050072">
    <property type="entry name" value="Peptidase_M20A"/>
</dbReference>
<dbReference type="Gene3D" id="3.40.630.10">
    <property type="entry name" value="Zn peptidases"/>
    <property type="match status" value="1"/>
</dbReference>
<dbReference type="PATRIC" id="fig|1395513.3.peg.2779"/>
<gene>
    <name evidence="1" type="ORF">P343_13720</name>
</gene>
<keyword evidence="2" id="KW-1185">Reference proteome</keyword>
<dbReference type="STRING" id="1395513.P343_13720"/>
<evidence type="ECO:0008006" key="3">
    <source>
        <dbReference type="Google" id="ProtNLM"/>
    </source>
</evidence>
<dbReference type="InterPro" id="IPR012166">
    <property type="entry name" value="Uncharacterised_RocB"/>
</dbReference>
<dbReference type="Pfam" id="PF01546">
    <property type="entry name" value="Peptidase_M20"/>
    <property type="match status" value="1"/>
</dbReference>
<dbReference type="Proteomes" id="UP000018296">
    <property type="component" value="Unassembled WGS sequence"/>
</dbReference>
<evidence type="ECO:0000313" key="2">
    <source>
        <dbReference type="Proteomes" id="UP000018296"/>
    </source>
</evidence>
<dbReference type="GO" id="GO:0016787">
    <property type="term" value="F:hydrolase activity"/>
    <property type="evidence" value="ECO:0007669"/>
    <property type="project" value="InterPro"/>
</dbReference>
<dbReference type="EMBL" id="AWTC01000014">
    <property type="protein sequence ID" value="EST11015.1"/>
    <property type="molecule type" value="Genomic_DNA"/>
</dbReference>
<name>V6IV92_9BACL</name>
<dbReference type="InterPro" id="IPR002933">
    <property type="entry name" value="Peptidase_M20"/>
</dbReference>
<comment type="caution">
    <text evidence="1">The sequence shown here is derived from an EMBL/GenBank/DDBJ whole genome shotgun (WGS) entry which is preliminary data.</text>
</comment>
<dbReference type="eggNOG" id="COG4187">
    <property type="taxonomic scope" value="Bacteria"/>
</dbReference>
<proteinExistence type="predicted"/>
<evidence type="ECO:0000313" key="1">
    <source>
        <dbReference type="EMBL" id="EST11015.1"/>
    </source>
</evidence>
<accession>V6IV92</accession>
<dbReference type="RefSeq" id="WP_023510977.1">
    <property type="nucleotide sequence ID" value="NZ_AWTC01000014.1"/>
</dbReference>
<dbReference type="PANTHER" id="PTHR43808:SF27">
    <property type="entry name" value="PROTEIN ROCB"/>
    <property type="match status" value="1"/>
</dbReference>
<protein>
    <recommendedName>
        <fullName evidence="3">Arginine utilization protein RocB</fullName>
    </recommendedName>
</protein>
<dbReference type="SUPFAM" id="SSF53187">
    <property type="entry name" value="Zn-dependent exopeptidases"/>
    <property type="match status" value="1"/>
</dbReference>
<dbReference type="OrthoDB" id="9792335at2"/>
<organism evidence="1 2">
    <name type="scientific">Sporolactobacillus laevolacticus DSM 442</name>
    <dbReference type="NCBI Taxonomy" id="1395513"/>
    <lineage>
        <taxon>Bacteria</taxon>
        <taxon>Bacillati</taxon>
        <taxon>Bacillota</taxon>
        <taxon>Bacilli</taxon>
        <taxon>Bacillales</taxon>
        <taxon>Sporolactobacillaceae</taxon>
        <taxon>Sporolactobacillus</taxon>
    </lineage>
</organism>